<protein>
    <submittedName>
        <fullName evidence="2">Tetratricopeptide repeat protein</fullName>
    </submittedName>
</protein>
<comment type="caution">
    <text evidence="2">The sequence shown here is derived from an EMBL/GenBank/DDBJ whole genome shotgun (WGS) entry which is preliminary data.</text>
</comment>
<keyword evidence="1" id="KW-0802">TPR repeat</keyword>
<dbReference type="InterPro" id="IPR011990">
    <property type="entry name" value="TPR-like_helical_dom_sf"/>
</dbReference>
<dbReference type="SMART" id="SM00028">
    <property type="entry name" value="TPR"/>
    <property type="match status" value="2"/>
</dbReference>
<dbReference type="EMBL" id="SOJT01000055">
    <property type="protein sequence ID" value="TET29977.1"/>
    <property type="molecule type" value="Genomic_DNA"/>
</dbReference>
<sequence length="168" mass="18992">MVETRTEEPLQQRSTASLKLGGDTLAQEGKARKALGLYQKVIDIDPHYSQAYQNIGHAYKQLGDISNAQRSFSLACLTFGRCGRLRSLLGREAQADFRQESTHDLLLMAIYQADEHKTLLWTDPYRSLGVLLVSYEANGEPIQKSEETRMLLFYEDRKKTGLPVLGQI</sequence>
<name>A0A523TI33_UNCAE</name>
<dbReference type="PROSITE" id="PS50005">
    <property type="entry name" value="TPR"/>
    <property type="match status" value="1"/>
</dbReference>
<organism evidence="2 3">
    <name type="scientific">Aerophobetes bacterium</name>
    <dbReference type="NCBI Taxonomy" id="2030807"/>
    <lineage>
        <taxon>Bacteria</taxon>
        <taxon>Candidatus Aerophobota</taxon>
    </lineage>
</organism>
<dbReference type="SUPFAM" id="SSF48452">
    <property type="entry name" value="TPR-like"/>
    <property type="match status" value="1"/>
</dbReference>
<dbReference type="Proteomes" id="UP000316517">
    <property type="component" value="Unassembled WGS sequence"/>
</dbReference>
<accession>A0A523TI33</accession>
<proteinExistence type="predicted"/>
<feature type="repeat" description="TPR" evidence="1">
    <location>
        <begin position="15"/>
        <end position="48"/>
    </location>
</feature>
<evidence type="ECO:0000313" key="3">
    <source>
        <dbReference type="Proteomes" id="UP000316517"/>
    </source>
</evidence>
<evidence type="ECO:0000313" key="2">
    <source>
        <dbReference type="EMBL" id="TET29977.1"/>
    </source>
</evidence>
<evidence type="ECO:0000256" key="1">
    <source>
        <dbReference type="PROSITE-ProRule" id="PRU00339"/>
    </source>
</evidence>
<gene>
    <name evidence="2" type="ORF">E3J68_01140</name>
</gene>
<dbReference type="Pfam" id="PF13414">
    <property type="entry name" value="TPR_11"/>
    <property type="match status" value="1"/>
</dbReference>
<reference evidence="2 3" key="1">
    <citation type="submission" date="2019-03" db="EMBL/GenBank/DDBJ databases">
        <title>Metabolic potential of uncultured bacteria and archaea associated with petroleum seepage in deep-sea sediments.</title>
        <authorList>
            <person name="Dong X."/>
            <person name="Hubert C."/>
        </authorList>
    </citation>
    <scope>NUCLEOTIDE SEQUENCE [LARGE SCALE GENOMIC DNA]</scope>
    <source>
        <strain evidence="2">E44_bin3</strain>
    </source>
</reference>
<dbReference type="Gene3D" id="1.25.40.10">
    <property type="entry name" value="Tetratricopeptide repeat domain"/>
    <property type="match status" value="1"/>
</dbReference>
<dbReference type="AlphaFoldDB" id="A0A523TI33"/>
<dbReference type="InterPro" id="IPR019734">
    <property type="entry name" value="TPR_rpt"/>
</dbReference>